<accession>A0A0A8Y1K0</accession>
<dbReference type="AlphaFoldDB" id="A0A0A8Y1K0"/>
<sequence>MIMVSNFLCFYLDQPSSVRMDPVVNDFHEKSEVGTVKSHC</sequence>
<evidence type="ECO:0000313" key="1">
    <source>
        <dbReference type="EMBL" id="JAD20011.1"/>
    </source>
</evidence>
<reference evidence="1" key="1">
    <citation type="submission" date="2014-09" db="EMBL/GenBank/DDBJ databases">
        <authorList>
            <person name="Magalhaes I.L.F."/>
            <person name="Oliveira U."/>
            <person name="Santos F.R."/>
            <person name="Vidigal T.H.D.A."/>
            <person name="Brescovit A.D."/>
            <person name="Santos A.J."/>
        </authorList>
    </citation>
    <scope>NUCLEOTIDE SEQUENCE</scope>
    <source>
        <tissue evidence="1">Shoot tissue taken approximately 20 cm above the soil surface</tissue>
    </source>
</reference>
<protein>
    <submittedName>
        <fullName evidence="1">Uncharacterized protein</fullName>
    </submittedName>
</protein>
<dbReference type="EMBL" id="GBRH01277884">
    <property type="protein sequence ID" value="JAD20011.1"/>
    <property type="molecule type" value="Transcribed_RNA"/>
</dbReference>
<reference evidence="1" key="2">
    <citation type="journal article" date="2015" name="Data Brief">
        <title>Shoot transcriptome of the giant reed, Arundo donax.</title>
        <authorList>
            <person name="Barrero R.A."/>
            <person name="Guerrero F.D."/>
            <person name="Moolhuijzen P."/>
            <person name="Goolsby J.A."/>
            <person name="Tidwell J."/>
            <person name="Bellgard S.E."/>
            <person name="Bellgard M.I."/>
        </authorList>
    </citation>
    <scope>NUCLEOTIDE SEQUENCE</scope>
    <source>
        <tissue evidence="1">Shoot tissue taken approximately 20 cm above the soil surface</tissue>
    </source>
</reference>
<proteinExistence type="predicted"/>
<name>A0A0A8Y1K0_ARUDO</name>
<organism evidence="1">
    <name type="scientific">Arundo donax</name>
    <name type="common">Giant reed</name>
    <name type="synonym">Donax arundinaceus</name>
    <dbReference type="NCBI Taxonomy" id="35708"/>
    <lineage>
        <taxon>Eukaryota</taxon>
        <taxon>Viridiplantae</taxon>
        <taxon>Streptophyta</taxon>
        <taxon>Embryophyta</taxon>
        <taxon>Tracheophyta</taxon>
        <taxon>Spermatophyta</taxon>
        <taxon>Magnoliopsida</taxon>
        <taxon>Liliopsida</taxon>
        <taxon>Poales</taxon>
        <taxon>Poaceae</taxon>
        <taxon>PACMAD clade</taxon>
        <taxon>Arundinoideae</taxon>
        <taxon>Arundineae</taxon>
        <taxon>Arundo</taxon>
    </lineage>
</organism>